<accession>A0A1G7TCM6</accession>
<dbReference type="OrthoDB" id="7374922at2"/>
<dbReference type="InterPro" id="IPR006140">
    <property type="entry name" value="D-isomer_DH_NAD-bd"/>
</dbReference>
<dbReference type="InterPro" id="IPR036291">
    <property type="entry name" value="NAD(P)-bd_dom_sf"/>
</dbReference>
<dbReference type="GO" id="GO:0005829">
    <property type="term" value="C:cytosol"/>
    <property type="evidence" value="ECO:0007669"/>
    <property type="project" value="TreeGrafter"/>
</dbReference>
<dbReference type="Pfam" id="PF00389">
    <property type="entry name" value="2-Hacid_dh"/>
    <property type="match status" value="1"/>
</dbReference>
<evidence type="ECO:0000313" key="7">
    <source>
        <dbReference type="EMBL" id="SDG32409.1"/>
    </source>
</evidence>
<dbReference type="SUPFAM" id="SSF51735">
    <property type="entry name" value="NAD(P)-binding Rossmann-fold domains"/>
    <property type="match status" value="1"/>
</dbReference>
<gene>
    <name evidence="7" type="ORF">SAMN04489759_106150</name>
</gene>
<protein>
    <submittedName>
        <fullName evidence="7">D-isomer specific 2-hydroxyacid dehydrogenase, catalytic domain</fullName>
    </submittedName>
</protein>
<evidence type="ECO:0000313" key="8">
    <source>
        <dbReference type="Proteomes" id="UP000199399"/>
    </source>
</evidence>
<dbReference type="PANTHER" id="PTHR10996">
    <property type="entry name" value="2-HYDROXYACID DEHYDROGENASE-RELATED"/>
    <property type="match status" value="1"/>
</dbReference>
<dbReference type="Proteomes" id="UP000199399">
    <property type="component" value="Unassembled WGS sequence"/>
</dbReference>
<sequence length="320" mass="34874">MSAELIGPVAVLDAMPQDMQDKVRGYAQGLDLRFAESFAEEDFAKVAKGAPYIVPRGRGLPAQVLRNADTVKLVHQWGTGYDKIPLDIAREKGVTVARSPGVNAPTIADLTIGMMIAALRRIPLHYNNTRAGKWIVPDIVPGARDLSSQKVGLLGFGAIGQLVAKRLTGFDCEVLYYRRSGEVEDTSARYADRDEILSTCDIVSLHMPLTEASRRTIGAAELDQMKDEALLVNTGRGGLIDEAALIDALTHRRIAGAALDVFTEEPIKPDNPLLRLDNVLPLPHIGGHSEDNLKRMVNHWASNIRAFHEGRGIDESCIVA</sequence>
<dbReference type="FunFam" id="3.40.50.720:FF:000203">
    <property type="entry name" value="D-3-phosphoglycerate dehydrogenase (SerA)"/>
    <property type="match status" value="1"/>
</dbReference>
<dbReference type="GO" id="GO:0016618">
    <property type="term" value="F:hydroxypyruvate reductase [NAD(P)H] activity"/>
    <property type="evidence" value="ECO:0007669"/>
    <property type="project" value="TreeGrafter"/>
</dbReference>
<evidence type="ECO:0000256" key="2">
    <source>
        <dbReference type="ARBA" id="ARBA00023002"/>
    </source>
</evidence>
<evidence type="ECO:0000256" key="1">
    <source>
        <dbReference type="ARBA" id="ARBA00005854"/>
    </source>
</evidence>
<dbReference type="RefSeq" id="WP_093742677.1">
    <property type="nucleotide sequence ID" value="NZ_FNBP01000006.1"/>
</dbReference>
<dbReference type="AlphaFoldDB" id="A0A1G7TCM6"/>
<dbReference type="SUPFAM" id="SSF52283">
    <property type="entry name" value="Formate/glycerate dehydrogenase catalytic domain-like"/>
    <property type="match status" value="1"/>
</dbReference>
<dbReference type="EMBL" id="FNBP01000006">
    <property type="protein sequence ID" value="SDG32409.1"/>
    <property type="molecule type" value="Genomic_DNA"/>
</dbReference>
<dbReference type="STRING" id="218672.SAMN04489759_106150"/>
<reference evidence="8" key="1">
    <citation type="submission" date="2016-10" db="EMBL/GenBank/DDBJ databases">
        <authorList>
            <person name="Varghese N."/>
            <person name="Submissions S."/>
        </authorList>
    </citation>
    <scope>NUCLEOTIDE SEQUENCE [LARGE SCALE GENOMIC DNA]</scope>
    <source>
        <strain evidence="8">DSM 16477</strain>
    </source>
</reference>
<keyword evidence="8" id="KW-1185">Reference proteome</keyword>
<keyword evidence="2 4" id="KW-0560">Oxidoreductase</keyword>
<dbReference type="Gene3D" id="3.40.50.720">
    <property type="entry name" value="NAD(P)-binding Rossmann-like Domain"/>
    <property type="match status" value="2"/>
</dbReference>
<evidence type="ECO:0000259" key="5">
    <source>
        <dbReference type="Pfam" id="PF00389"/>
    </source>
</evidence>
<evidence type="ECO:0000256" key="3">
    <source>
        <dbReference type="ARBA" id="ARBA00023027"/>
    </source>
</evidence>
<dbReference type="Pfam" id="PF02826">
    <property type="entry name" value="2-Hacid_dh_C"/>
    <property type="match status" value="1"/>
</dbReference>
<feature type="domain" description="D-isomer specific 2-hydroxyacid dehydrogenase NAD-binding" evidence="6">
    <location>
        <begin position="112"/>
        <end position="286"/>
    </location>
</feature>
<dbReference type="InterPro" id="IPR050223">
    <property type="entry name" value="D-isomer_2-hydroxyacid_DH"/>
</dbReference>
<proteinExistence type="inferred from homology"/>
<organism evidence="7 8">
    <name type="scientific">Sulfitobacter delicatus</name>
    <dbReference type="NCBI Taxonomy" id="218672"/>
    <lineage>
        <taxon>Bacteria</taxon>
        <taxon>Pseudomonadati</taxon>
        <taxon>Pseudomonadota</taxon>
        <taxon>Alphaproteobacteria</taxon>
        <taxon>Rhodobacterales</taxon>
        <taxon>Roseobacteraceae</taxon>
        <taxon>Sulfitobacter</taxon>
    </lineage>
</organism>
<name>A0A1G7TCM6_9RHOB</name>
<dbReference type="CDD" id="cd12175">
    <property type="entry name" value="2-Hacid_dh_11"/>
    <property type="match status" value="1"/>
</dbReference>
<keyword evidence="3" id="KW-0520">NAD</keyword>
<dbReference type="InterPro" id="IPR006139">
    <property type="entry name" value="D-isomer_2_OHA_DH_cat_dom"/>
</dbReference>
<dbReference type="GO" id="GO:0051287">
    <property type="term" value="F:NAD binding"/>
    <property type="evidence" value="ECO:0007669"/>
    <property type="project" value="InterPro"/>
</dbReference>
<feature type="domain" description="D-isomer specific 2-hydroxyacid dehydrogenase catalytic" evidence="5">
    <location>
        <begin position="9"/>
        <end position="311"/>
    </location>
</feature>
<dbReference type="PANTHER" id="PTHR10996:SF283">
    <property type="entry name" value="GLYOXYLATE_HYDROXYPYRUVATE REDUCTASE B"/>
    <property type="match status" value="1"/>
</dbReference>
<comment type="similarity">
    <text evidence="1 4">Belongs to the D-isomer specific 2-hydroxyacid dehydrogenase family.</text>
</comment>
<evidence type="ECO:0000256" key="4">
    <source>
        <dbReference type="RuleBase" id="RU003719"/>
    </source>
</evidence>
<dbReference type="GO" id="GO:0030267">
    <property type="term" value="F:glyoxylate reductase (NADPH) activity"/>
    <property type="evidence" value="ECO:0007669"/>
    <property type="project" value="TreeGrafter"/>
</dbReference>
<evidence type="ECO:0000259" key="6">
    <source>
        <dbReference type="Pfam" id="PF02826"/>
    </source>
</evidence>